<dbReference type="RefSeq" id="WP_015061933.1">
    <property type="nucleotide sequence ID" value="NC_019330.1"/>
</dbReference>
<proteinExistence type="predicted"/>
<dbReference type="EMBL" id="JQ418528">
    <property type="protein sequence ID" value="AFK89310.1"/>
    <property type="molecule type" value="Genomic_DNA"/>
</dbReference>
<sequence length="246" mass="25857">MPITSNVAWDGRLEAFKGRDTAHYIETVKATAGRCAACWLPLGPEAALSLTVTITEFQSLEGQPSLTFDHMVCHLQCQAPGLRVKESMGVVESVASVGARLVLSGGRSGTWNVPVLAYTLVPNVVVGEPGGEMTSALVSVLLNHGFQMSFSASYTDILQRAVPARETCTCTVTDGGAVQLHVDGLLMCSQQLDSGDRNDAAWLHAAGAGRVLVISGDNLTFTDADLELTAAARLGTLVTGIVPSSW</sequence>
<reference evidence="1" key="1">
    <citation type="submission" date="2012-01" db="EMBL/GenBank/DDBJ databases">
        <authorList>
            <person name="Summers A.O."/>
            <person name="Wireman J."/>
            <person name="Sale K."/>
        </authorList>
    </citation>
    <scope>NUCLEOTIDE SEQUENCE</scope>
    <source>
        <strain evidence="1">J3-40</strain>
        <plasmid evidence="1">pJ340-69</plasmid>
    </source>
</reference>
<keyword evidence="1" id="KW-0614">Plasmid</keyword>
<protein>
    <submittedName>
        <fullName evidence="1">Uncharacterized protein</fullName>
    </submittedName>
</protein>
<name>I3W133_9MICC</name>
<accession>I3W133</accession>
<evidence type="ECO:0000313" key="1">
    <source>
        <dbReference type="EMBL" id="AFK89310.1"/>
    </source>
</evidence>
<geneLocation type="plasmid" evidence="1">
    <name>pJ340-69</name>
</geneLocation>
<dbReference type="AlphaFoldDB" id="I3W133"/>
<organism evidence="1">
    <name type="scientific">Arthrobacter sp. J3.40</name>
    <dbReference type="NCBI Taxonomy" id="347209"/>
    <lineage>
        <taxon>Bacteria</taxon>
        <taxon>Bacillati</taxon>
        <taxon>Actinomycetota</taxon>
        <taxon>Actinomycetes</taxon>
        <taxon>Micrococcales</taxon>
        <taxon>Micrococcaceae</taxon>
        <taxon>Arthrobacter</taxon>
    </lineage>
</organism>